<dbReference type="PIRSF" id="PIRSF001771">
    <property type="entry name" value="Cyclin_A_B_D_E"/>
    <property type="match status" value="1"/>
</dbReference>
<dbReference type="AlphaFoldDB" id="A0A7M7NK30"/>
<dbReference type="Proteomes" id="UP000007110">
    <property type="component" value="Unassembled WGS sequence"/>
</dbReference>
<feature type="domain" description="Cyclin-like" evidence="6">
    <location>
        <begin position="223"/>
        <end position="307"/>
    </location>
</feature>
<dbReference type="GO" id="GO:0005737">
    <property type="term" value="C:cytoplasm"/>
    <property type="evidence" value="ECO:0000318"/>
    <property type="project" value="GO_Central"/>
</dbReference>
<keyword evidence="2 4" id="KW-0195">Cyclin</keyword>
<dbReference type="InterPro" id="IPR039361">
    <property type="entry name" value="Cyclin"/>
</dbReference>
<evidence type="ECO:0000256" key="4">
    <source>
        <dbReference type="RuleBase" id="RU000383"/>
    </source>
</evidence>
<dbReference type="FunFam" id="1.10.472.10:FF:000001">
    <property type="entry name" value="G2/mitotic-specific cyclin"/>
    <property type="match status" value="1"/>
</dbReference>
<accession>A0A7M7NK30</accession>
<keyword evidence="3" id="KW-0131">Cell cycle</keyword>
<protein>
    <recommendedName>
        <fullName evidence="10">G2/mitotic-specific cyclin-B3</fullName>
    </recommendedName>
</protein>
<dbReference type="Pfam" id="PF02984">
    <property type="entry name" value="Cyclin_C"/>
    <property type="match status" value="1"/>
</dbReference>
<sequence>MPVNLKRNGGVAAQIREDKLPMITRAKRKSNEVGGIQGPSKKRAAFGDITNAFTSKNVLGQPKKGLAKKPPLKSSIPIKVVSKVKVNAPKDPRVPPAETQKAVTAILPDSKPSTSSKEAGFVESMNKRNLVVESPSVEIKDAVAAISLECNAVEEDQARVKEEEEIEKYTDIDAENFGDPNLAPTYAAGIFRYLKEKEESSKIDDYFDMQKDITRHMRSVLVDWLVEVQENFELNHETLYLAVKLTDMYLAKCKIAKDLLQLLGATSLFIACKFDERIPPALDDFLYICDDAYSRNQFTDMERKVLKMVNFALGVPLSYRFLRRYAKCAHATLETLTLARFILELSLMESSFITVADSLIAASALLLAFRMKNNGTWDVTLRHYSGYVEEDLKQCMNQLNSMLNSPPNKQLATVRNKYSHPLFYEVAKIPCIDPLEL</sequence>
<dbReference type="GO" id="GO:0000307">
    <property type="term" value="C:cyclin-dependent protein kinase holoenzyme complex"/>
    <property type="evidence" value="ECO:0000318"/>
    <property type="project" value="GO_Central"/>
</dbReference>
<dbReference type="GO" id="GO:0000082">
    <property type="term" value="P:G1/S transition of mitotic cell cycle"/>
    <property type="evidence" value="ECO:0000318"/>
    <property type="project" value="GO_Central"/>
</dbReference>
<dbReference type="EnsemblMetazoa" id="XM_790812">
    <property type="protein sequence ID" value="XP_795905"/>
    <property type="gene ID" value="LOC591240"/>
</dbReference>
<dbReference type="GO" id="GO:0005634">
    <property type="term" value="C:nucleus"/>
    <property type="evidence" value="ECO:0000318"/>
    <property type="project" value="GO_Central"/>
</dbReference>
<keyword evidence="9" id="KW-1185">Reference proteome</keyword>
<comment type="similarity">
    <text evidence="4">Belongs to the cyclin family.</text>
</comment>
<dbReference type="GeneID" id="591240"/>
<dbReference type="Pfam" id="PF00134">
    <property type="entry name" value="Cyclin_N"/>
    <property type="match status" value="1"/>
</dbReference>
<dbReference type="KEGG" id="spu:591240"/>
<dbReference type="GO" id="GO:0051301">
    <property type="term" value="P:cell division"/>
    <property type="evidence" value="ECO:0007669"/>
    <property type="project" value="UniProtKB-KW"/>
</dbReference>
<evidence type="ECO:0000259" key="7">
    <source>
        <dbReference type="SMART" id="SM01332"/>
    </source>
</evidence>
<evidence type="ECO:0000256" key="1">
    <source>
        <dbReference type="ARBA" id="ARBA00022618"/>
    </source>
</evidence>
<dbReference type="SMART" id="SM01332">
    <property type="entry name" value="Cyclin_C"/>
    <property type="match status" value="1"/>
</dbReference>
<reference evidence="8" key="2">
    <citation type="submission" date="2021-01" db="UniProtKB">
        <authorList>
            <consortium name="EnsemblMetazoa"/>
        </authorList>
    </citation>
    <scope>IDENTIFICATION</scope>
</reference>
<dbReference type="OrthoDB" id="5590282at2759"/>
<dbReference type="InterPro" id="IPR036915">
    <property type="entry name" value="Cyclin-like_sf"/>
</dbReference>
<dbReference type="InterPro" id="IPR004367">
    <property type="entry name" value="Cyclin_C-dom"/>
</dbReference>
<evidence type="ECO:0000256" key="5">
    <source>
        <dbReference type="SAM" id="MobiDB-lite"/>
    </source>
</evidence>
<dbReference type="InterPro" id="IPR013763">
    <property type="entry name" value="Cyclin-like_dom"/>
</dbReference>
<dbReference type="SUPFAM" id="SSF47954">
    <property type="entry name" value="Cyclin-like"/>
    <property type="match status" value="2"/>
</dbReference>
<proteinExistence type="inferred from homology"/>
<dbReference type="SMART" id="SM00385">
    <property type="entry name" value="CYCLIN"/>
    <property type="match status" value="2"/>
</dbReference>
<dbReference type="InterPro" id="IPR006671">
    <property type="entry name" value="Cyclin_N"/>
</dbReference>
<organism evidence="8 9">
    <name type="scientific">Strongylocentrotus purpuratus</name>
    <name type="common">Purple sea urchin</name>
    <dbReference type="NCBI Taxonomy" id="7668"/>
    <lineage>
        <taxon>Eukaryota</taxon>
        <taxon>Metazoa</taxon>
        <taxon>Echinodermata</taxon>
        <taxon>Eleutherozoa</taxon>
        <taxon>Echinozoa</taxon>
        <taxon>Echinoidea</taxon>
        <taxon>Euechinoidea</taxon>
        <taxon>Echinacea</taxon>
        <taxon>Camarodonta</taxon>
        <taxon>Echinidea</taxon>
        <taxon>Strongylocentrotidae</taxon>
        <taxon>Strongylocentrotus</taxon>
    </lineage>
</organism>
<dbReference type="GO" id="GO:0016538">
    <property type="term" value="F:cyclin-dependent protein serine/threonine kinase regulator activity"/>
    <property type="evidence" value="ECO:0000318"/>
    <property type="project" value="GO_Central"/>
</dbReference>
<dbReference type="InParanoid" id="A0A7M7NK30"/>
<dbReference type="EnsemblMetazoa" id="XM_030981953">
    <property type="protein sequence ID" value="XP_030837813"/>
    <property type="gene ID" value="LOC591240"/>
</dbReference>
<dbReference type="CDD" id="cd20508">
    <property type="entry name" value="CYCLIN_CCNB3_rpt1"/>
    <property type="match status" value="1"/>
</dbReference>
<evidence type="ECO:0000259" key="6">
    <source>
        <dbReference type="SMART" id="SM00385"/>
    </source>
</evidence>
<dbReference type="PANTHER" id="PTHR10177">
    <property type="entry name" value="CYCLINS"/>
    <property type="match status" value="1"/>
</dbReference>
<evidence type="ECO:0000313" key="8">
    <source>
        <dbReference type="EnsemblMetazoa" id="XP_030837813"/>
    </source>
</evidence>
<reference evidence="9" key="1">
    <citation type="submission" date="2015-02" db="EMBL/GenBank/DDBJ databases">
        <title>Genome sequencing for Strongylocentrotus purpuratus.</title>
        <authorList>
            <person name="Murali S."/>
            <person name="Liu Y."/>
            <person name="Vee V."/>
            <person name="English A."/>
            <person name="Wang M."/>
            <person name="Skinner E."/>
            <person name="Han Y."/>
            <person name="Muzny D.M."/>
            <person name="Worley K.C."/>
            <person name="Gibbs R.A."/>
        </authorList>
    </citation>
    <scope>NUCLEOTIDE SEQUENCE</scope>
</reference>
<evidence type="ECO:0008006" key="10">
    <source>
        <dbReference type="Google" id="ProtNLM"/>
    </source>
</evidence>
<evidence type="ECO:0000256" key="3">
    <source>
        <dbReference type="ARBA" id="ARBA00023306"/>
    </source>
</evidence>
<dbReference type="Gene3D" id="1.10.472.10">
    <property type="entry name" value="Cyclin-like"/>
    <property type="match status" value="2"/>
</dbReference>
<evidence type="ECO:0000256" key="2">
    <source>
        <dbReference type="ARBA" id="ARBA00023127"/>
    </source>
</evidence>
<feature type="domain" description="Cyclin-like" evidence="6">
    <location>
        <begin position="320"/>
        <end position="401"/>
    </location>
</feature>
<evidence type="ECO:0000313" key="9">
    <source>
        <dbReference type="Proteomes" id="UP000007110"/>
    </source>
</evidence>
<dbReference type="RefSeq" id="XP_030837813.1">
    <property type="nucleotide sequence ID" value="XM_030981953.1"/>
</dbReference>
<feature type="domain" description="Cyclin C-terminal" evidence="7">
    <location>
        <begin position="316"/>
        <end position="432"/>
    </location>
</feature>
<dbReference type="InterPro" id="IPR046965">
    <property type="entry name" value="Cyclin_A/B-like"/>
</dbReference>
<name>A0A7M7NK30_STRPU</name>
<dbReference type="RefSeq" id="XP_795905.2">
    <property type="nucleotide sequence ID" value="XM_790812.5"/>
</dbReference>
<dbReference type="OMA" id="PTAFQFM"/>
<keyword evidence="1" id="KW-0132">Cell division</keyword>
<feature type="region of interest" description="Disordered" evidence="5">
    <location>
        <begin position="28"/>
        <end position="47"/>
    </location>
</feature>